<feature type="compositionally biased region" description="Basic and acidic residues" evidence="1">
    <location>
        <begin position="796"/>
        <end position="806"/>
    </location>
</feature>
<dbReference type="Pfam" id="PF24181">
    <property type="entry name" value="TPR_TTI1_C"/>
    <property type="match status" value="1"/>
</dbReference>
<dbReference type="SUPFAM" id="SSF48371">
    <property type="entry name" value="ARM repeat"/>
    <property type="match status" value="1"/>
</dbReference>
<dbReference type="InterPro" id="IPR052587">
    <property type="entry name" value="TELO2-interacting_protein_1"/>
</dbReference>
<name>A0A9W8TPJ6_9PEZI</name>
<dbReference type="Pfam" id="PF21547">
    <property type="entry name" value="TTI1"/>
    <property type="match status" value="1"/>
</dbReference>
<dbReference type="AlphaFoldDB" id="A0A9W8TPJ6"/>
<dbReference type="Proteomes" id="UP001148614">
    <property type="component" value="Unassembled WGS sequence"/>
</dbReference>
<accession>A0A9W8TPJ6</accession>
<comment type="caution">
    <text evidence="4">The sequence shown here is derived from an EMBL/GenBank/DDBJ whole genome shotgun (WGS) entry which is preliminary data.</text>
</comment>
<feature type="compositionally biased region" description="Polar residues" evidence="1">
    <location>
        <begin position="813"/>
        <end position="823"/>
    </location>
</feature>
<dbReference type="FunFam" id="1.25.10.10:FF:001401">
    <property type="entry name" value="Uncharacterized protein"/>
    <property type="match status" value="1"/>
</dbReference>
<evidence type="ECO:0000256" key="1">
    <source>
        <dbReference type="SAM" id="MobiDB-lite"/>
    </source>
</evidence>
<dbReference type="InterPro" id="IPR011989">
    <property type="entry name" value="ARM-like"/>
</dbReference>
<keyword evidence="5" id="KW-1185">Reference proteome</keyword>
<proteinExistence type="predicted"/>
<organism evidence="4 5">
    <name type="scientific">Xylaria arbuscula</name>
    <dbReference type="NCBI Taxonomy" id="114810"/>
    <lineage>
        <taxon>Eukaryota</taxon>
        <taxon>Fungi</taxon>
        <taxon>Dikarya</taxon>
        <taxon>Ascomycota</taxon>
        <taxon>Pezizomycotina</taxon>
        <taxon>Sordariomycetes</taxon>
        <taxon>Xylariomycetidae</taxon>
        <taxon>Xylariales</taxon>
        <taxon>Xylariaceae</taxon>
        <taxon>Xylaria</taxon>
    </lineage>
</organism>
<dbReference type="InterPro" id="IPR049362">
    <property type="entry name" value="TTI1_rpt"/>
</dbReference>
<feature type="domain" description="TTI1 N-terminal TPR" evidence="2">
    <location>
        <begin position="36"/>
        <end position="366"/>
    </location>
</feature>
<dbReference type="InterPro" id="IPR016441">
    <property type="entry name" value="Tti1"/>
</dbReference>
<dbReference type="PIRSF" id="PIRSF005250">
    <property type="entry name" value="UCP005250"/>
    <property type="match status" value="1"/>
</dbReference>
<dbReference type="GO" id="GO:0005737">
    <property type="term" value="C:cytoplasm"/>
    <property type="evidence" value="ECO:0007669"/>
    <property type="project" value="TreeGrafter"/>
</dbReference>
<evidence type="ECO:0000313" key="4">
    <source>
        <dbReference type="EMBL" id="KAJ3575545.1"/>
    </source>
</evidence>
<dbReference type="VEuPathDB" id="FungiDB:F4678DRAFT_216163"/>
<feature type="domain" description="TTI1 C-terminal TPR" evidence="3">
    <location>
        <begin position="741"/>
        <end position="938"/>
    </location>
</feature>
<reference evidence="4" key="1">
    <citation type="submission" date="2022-07" db="EMBL/GenBank/DDBJ databases">
        <title>Genome Sequence of Xylaria arbuscula.</title>
        <authorList>
            <person name="Buettner E."/>
        </authorList>
    </citation>
    <scope>NUCLEOTIDE SEQUENCE</scope>
    <source>
        <strain evidence="4">VT107</strain>
    </source>
</reference>
<protein>
    <submittedName>
        <fullName evidence="4">Uncharacterized protein</fullName>
    </submittedName>
</protein>
<dbReference type="InterPro" id="IPR016024">
    <property type="entry name" value="ARM-type_fold"/>
</dbReference>
<dbReference type="Pfam" id="PF24173">
    <property type="entry name" value="TPR_TTI1_N"/>
    <property type="match status" value="1"/>
</dbReference>
<dbReference type="InterPro" id="IPR057566">
    <property type="entry name" value="TPR_TTI1_N"/>
</dbReference>
<dbReference type="Gene3D" id="1.25.10.10">
    <property type="entry name" value="Leucine-rich Repeat Variant"/>
    <property type="match status" value="2"/>
</dbReference>
<dbReference type="PANTHER" id="PTHR18460">
    <property type="entry name" value="TEL2 INTERACTING PROTEIN 1 TTI1 FAMILY MEMBER"/>
    <property type="match status" value="1"/>
</dbReference>
<evidence type="ECO:0000259" key="3">
    <source>
        <dbReference type="Pfam" id="PF24181"/>
    </source>
</evidence>
<gene>
    <name evidence="4" type="ORF">NPX13_g3999</name>
</gene>
<evidence type="ECO:0000313" key="5">
    <source>
        <dbReference type="Proteomes" id="UP001148614"/>
    </source>
</evidence>
<dbReference type="InterPro" id="IPR057567">
    <property type="entry name" value="TPR_TTI1_C"/>
</dbReference>
<sequence>MANDSSSARNQFFKEVIFSAKPSWPTRLLTRTLDFQLKPLCISINDFAVRSTDKKASAKDLMKVTEDLAALIESQVSRDASILDEKLADYIFFPLSNILRSQQQYPIRLTEVAIKCFRLLVDHGWQNKLPKELAHQLLLLLTFIIAGVPGQARQNGVPEETELECFAAIGSLVRASGASPTGAAALVEENAIPTLGHAVTVVLDGITGGRTPAIQLAALQALGALGVAIKDQATLATFLPGIVSSLSNLLTPPVALKMQKKVLVQGLDILRDVLTKVLGDMSLRGILKKPIDGKVENAAEGKILSSSWLNATAARVKLALSSVLKLRTHSSQDVQTALGKLCITLLDQCHQSLFDAAPILVETIMIVRDGHEKESMYETSLADLARIYPELGDVVKTTVYNWMTSLPRIVQSSDETVKQQAMRNLLKGQQFVNALQIDSSILDDSLAASLRDSATALVVGSKPGSGLSEIPPNSLELSAMSVANRGGIEAFPPVLVARETERSTRASLIDLVSNVGSQSQRIELASDMLSYIRETDGPSQVTSYWLAFELIKSTLAQSSELDAFLDFSTAVEASDGSESALQELYTFSVSILDSQAEAEDTDWRMQALALETTTFAASRMREGFRPELIDVLYPVATFLGSGNPQLRQHAIISLNNIASACGYQNVTDLIIDNVDYMVNSVSLRLNTFDISPASTQVLRMMIKLTGPRLIPYLDDVIASIFAALDNYHGYTLFVESLFNVLTEVVEQGARSNNLLLEENSKQISHKKIAHEATSISDLCQILDGRHERQRVRRQEQLELDELERHPNRPLKPTDSTKTASEGQIDNLEESSTDVEKPPLPKTRTFQLLSRITSLTQHYLTSPTPTLRKSLLNLLATVCPALAPDEDEFLPLVNAVWPVLIERLYDPETFVAIAACEALCALCAAAGDFLSTRFKTEWWDNGLGKWCRKIRAEALRSQGRGKGTAKGDLRAPTLALPFGKSSQEESDGIVIPTRTLDGQLKWKNNGKDNGTEAANSIGGGSGVVSTSGLGRFAQIAQLWASVQDLLVAIVSYVHIDDDIFDQILPLLADALESQDSAAREALEAVDADAVWLFMYERGMLAVDPSTYPTMAGVKFVTV</sequence>
<dbReference type="PANTHER" id="PTHR18460:SF3">
    <property type="entry name" value="TELO2-INTERACTING PROTEIN 1 HOMOLOG"/>
    <property type="match status" value="1"/>
</dbReference>
<feature type="region of interest" description="Disordered" evidence="1">
    <location>
        <begin position="796"/>
        <end position="839"/>
    </location>
</feature>
<dbReference type="EMBL" id="JANPWZ010000534">
    <property type="protein sequence ID" value="KAJ3575545.1"/>
    <property type="molecule type" value="Genomic_DNA"/>
</dbReference>
<evidence type="ECO:0000259" key="2">
    <source>
        <dbReference type="Pfam" id="PF24173"/>
    </source>
</evidence>